<keyword evidence="7" id="KW-0106">Calcium</keyword>
<dbReference type="OMA" id="LMIGQYS"/>
<keyword evidence="8" id="KW-0472">Membrane</keyword>
<dbReference type="SUPFAM" id="SSF52540">
    <property type="entry name" value="P-loop containing nucleoside triphosphate hydrolases"/>
    <property type="match status" value="1"/>
</dbReference>
<keyword evidence="4" id="KW-0479">Metal-binding</keyword>
<dbReference type="GO" id="GO:0016197">
    <property type="term" value="P:endosomal transport"/>
    <property type="evidence" value="ECO:0007669"/>
    <property type="project" value="TreeGrafter"/>
</dbReference>
<feature type="domain" description="EH" evidence="10">
    <location>
        <begin position="439"/>
        <end position="531"/>
    </location>
</feature>
<dbReference type="CDD" id="cd00052">
    <property type="entry name" value="EH"/>
    <property type="match status" value="1"/>
</dbReference>
<dbReference type="SMART" id="SM00027">
    <property type="entry name" value="EH"/>
    <property type="match status" value="1"/>
</dbReference>
<evidence type="ECO:0000256" key="5">
    <source>
        <dbReference type="ARBA" id="ARBA00022741"/>
    </source>
</evidence>
<feature type="domain" description="EF-hand" evidence="11">
    <location>
        <begin position="475"/>
        <end position="510"/>
    </location>
</feature>
<dbReference type="CDD" id="cd09913">
    <property type="entry name" value="EHD"/>
    <property type="match status" value="1"/>
</dbReference>
<dbReference type="InterPro" id="IPR045063">
    <property type="entry name" value="Dynamin_N"/>
</dbReference>
<dbReference type="Pfam" id="PF00350">
    <property type="entry name" value="Dynamin_N"/>
    <property type="match status" value="1"/>
</dbReference>
<dbReference type="PROSITE" id="PS50222">
    <property type="entry name" value="EF_HAND_2"/>
    <property type="match status" value="1"/>
</dbReference>
<dbReference type="Gene3D" id="1.10.268.20">
    <property type="match status" value="2"/>
</dbReference>
<comment type="subcellular location">
    <subcellularLocation>
        <location evidence="1">Cell membrane</location>
        <topology evidence="1">Peripheral membrane protein</topology>
        <orientation evidence="1">Cytoplasmic side</orientation>
    </subcellularLocation>
    <subcellularLocation>
        <location evidence="2">Endosome membrane</location>
        <topology evidence="2">Peripheral membrane protein</topology>
    </subcellularLocation>
</comment>
<dbReference type="Pfam" id="PF12763">
    <property type="entry name" value="EH"/>
    <property type="match status" value="1"/>
</dbReference>
<organism evidence="13 14">
    <name type="scientific">Plasmopara halstedii</name>
    <name type="common">Downy mildew of sunflower</name>
    <dbReference type="NCBI Taxonomy" id="4781"/>
    <lineage>
        <taxon>Eukaryota</taxon>
        <taxon>Sar</taxon>
        <taxon>Stramenopiles</taxon>
        <taxon>Oomycota</taxon>
        <taxon>Peronosporomycetes</taxon>
        <taxon>Peronosporales</taxon>
        <taxon>Peronosporaceae</taxon>
        <taxon>Plasmopara</taxon>
    </lineage>
</organism>
<dbReference type="InterPro" id="IPR000261">
    <property type="entry name" value="EH_dom"/>
</dbReference>
<dbReference type="Proteomes" id="UP000054928">
    <property type="component" value="Unassembled WGS sequence"/>
</dbReference>
<evidence type="ECO:0000256" key="3">
    <source>
        <dbReference type="ARBA" id="ARBA00022475"/>
    </source>
</evidence>
<keyword evidence="3" id="KW-1003">Cell membrane</keyword>
<dbReference type="PRINTS" id="PR00195">
    <property type="entry name" value="DYNAMIN"/>
</dbReference>
<proteinExistence type="predicted"/>
<evidence type="ECO:0000259" key="12">
    <source>
        <dbReference type="PROSITE" id="PS51718"/>
    </source>
</evidence>
<dbReference type="PROSITE" id="PS50031">
    <property type="entry name" value="EH"/>
    <property type="match status" value="1"/>
</dbReference>
<dbReference type="InterPro" id="IPR027417">
    <property type="entry name" value="P-loop_NTPase"/>
</dbReference>
<evidence type="ECO:0000256" key="6">
    <source>
        <dbReference type="ARBA" id="ARBA00022753"/>
    </source>
</evidence>
<dbReference type="GeneID" id="36404308"/>
<dbReference type="AlphaFoldDB" id="A0A0P1ADX5"/>
<keyword evidence="14" id="KW-1185">Reference proteome</keyword>
<dbReference type="Pfam" id="PF16880">
    <property type="entry name" value="EHD_N"/>
    <property type="match status" value="1"/>
</dbReference>
<evidence type="ECO:0000256" key="8">
    <source>
        <dbReference type="ARBA" id="ARBA00023136"/>
    </source>
</evidence>
<evidence type="ECO:0000256" key="4">
    <source>
        <dbReference type="ARBA" id="ARBA00022723"/>
    </source>
</evidence>
<keyword evidence="5" id="KW-0547">Nucleotide-binding</keyword>
<evidence type="ECO:0000259" key="11">
    <source>
        <dbReference type="PROSITE" id="PS50222"/>
    </source>
</evidence>
<sequence length="550" mass="61132">MSRLQRTSSVSSNGAELHAGGEGAEIATKSREVIDGLKKLYSTKLKSLEKRYDFGDFHSPLLSDADFEAKPQVLMIGQYSVGKTSFIEYLLGRPFPGQRVGPEPTTDRFVAVMHEDEERTIPGNAACVSPDLPFGGLSMFGTAFLNKFEVAQLPAPLLEQLTIVDTPGILSGEKQRISRGYDFTQVARWFAERSDLILLLFDAHKLDISDEFQRVIEVLQGHSDKVRCVLNKADQVDQQRLLRVYGALMWSLGKVLKTPEVMRVYLGSFWAQPRQKHGDDGSGSTPEALFDAEERDLLDELRALPQHAAVRHLRDKMPAVFGMEKKQRELLDNMAENFREVQRKYHLPPGDFPPIDMFVRQCADRKFTKFPSLKTRELQDIDDMLTKDIPALMASLPKHSRVGVAGVENVPGANTLSNNPFATIVAVGRKEWEEVFQGRKAEYDAIFATLSLNANGRASGVCCMAPLQQQASAIVSQETLRSIWDLADQSKTGSLDADQFAVAMHLCKLAKQGEVVPSELPESLVPPNDKDLPQFGSPLQASALRRPAHV</sequence>
<dbReference type="SUPFAM" id="SSF47473">
    <property type="entry name" value="EF-hand"/>
    <property type="match status" value="1"/>
</dbReference>
<name>A0A0P1ADX5_PLAHL</name>
<dbReference type="InterPro" id="IPR040990">
    <property type="entry name" value="DUF5600"/>
</dbReference>
<dbReference type="InterPro" id="IPR011992">
    <property type="entry name" value="EF-hand-dom_pair"/>
</dbReference>
<dbReference type="GO" id="GO:0010008">
    <property type="term" value="C:endosome membrane"/>
    <property type="evidence" value="ECO:0007669"/>
    <property type="project" value="UniProtKB-SubCell"/>
</dbReference>
<dbReference type="InterPro" id="IPR030381">
    <property type="entry name" value="G_DYNAMIN_dom"/>
</dbReference>
<keyword evidence="6" id="KW-0967">Endosome</keyword>
<protein>
    <submittedName>
        <fullName evidence="13">Eh domain-containing protein 3</fullName>
    </submittedName>
</protein>
<dbReference type="InterPro" id="IPR022812">
    <property type="entry name" value="Dynamin"/>
</dbReference>
<dbReference type="PROSITE" id="PS51718">
    <property type="entry name" value="G_DYNAMIN_2"/>
    <property type="match status" value="1"/>
</dbReference>
<evidence type="ECO:0000313" key="13">
    <source>
        <dbReference type="EMBL" id="CEG39199.1"/>
    </source>
</evidence>
<dbReference type="GO" id="GO:0005886">
    <property type="term" value="C:plasma membrane"/>
    <property type="evidence" value="ECO:0007669"/>
    <property type="project" value="UniProtKB-SubCell"/>
</dbReference>
<evidence type="ECO:0000313" key="14">
    <source>
        <dbReference type="Proteomes" id="UP000054928"/>
    </source>
</evidence>
<dbReference type="Gene3D" id="1.10.238.10">
    <property type="entry name" value="EF-hand"/>
    <property type="match status" value="1"/>
</dbReference>
<accession>A0A0P1ADX5</accession>
<dbReference type="PANTHER" id="PTHR11216">
    <property type="entry name" value="EH DOMAIN"/>
    <property type="match status" value="1"/>
</dbReference>
<evidence type="ECO:0000256" key="2">
    <source>
        <dbReference type="ARBA" id="ARBA00004481"/>
    </source>
</evidence>
<dbReference type="FunFam" id="3.40.50.300:FF:000147">
    <property type="entry name" value="EH domain-containing protein 1"/>
    <property type="match status" value="1"/>
</dbReference>
<dbReference type="RefSeq" id="XP_024575568.1">
    <property type="nucleotide sequence ID" value="XM_024724720.1"/>
</dbReference>
<evidence type="ECO:0000256" key="7">
    <source>
        <dbReference type="ARBA" id="ARBA00022837"/>
    </source>
</evidence>
<dbReference type="Pfam" id="PF18150">
    <property type="entry name" value="DUF5600"/>
    <property type="match status" value="1"/>
</dbReference>
<evidence type="ECO:0000256" key="9">
    <source>
        <dbReference type="SAM" id="MobiDB-lite"/>
    </source>
</evidence>
<dbReference type="STRING" id="4781.A0A0P1ADX5"/>
<dbReference type="GO" id="GO:0005525">
    <property type="term" value="F:GTP binding"/>
    <property type="evidence" value="ECO:0007669"/>
    <property type="project" value="InterPro"/>
</dbReference>
<dbReference type="InterPro" id="IPR002048">
    <property type="entry name" value="EF_hand_dom"/>
</dbReference>
<dbReference type="OrthoDB" id="1716625at2759"/>
<feature type="domain" description="Dynamin-type G" evidence="12">
    <location>
        <begin position="67"/>
        <end position="305"/>
    </location>
</feature>
<feature type="region of interest" description="Disordered" evidence="9">
    <location>
        <begin position="520"/>
        <end position="550"/>
    </location>
</feature>
<dbReference type="PANTHER" id="PTHR11216:SF31">
    <property type="entry name" value="AT21416P"/>
    <property type="match status" value="1"/>
</dbReference>
<dbReference type="GO" id="GO:0005509">
    <property type="term" value="F:calcium ion binding"/>
    <property type="evidence" value="ECO:0007669"/>
    <property type="project" value="InterPro"/>
</dbReference>
<dbReference type="Gene3D" id="3.40.50.300">
    <property type="entry name" value="P-loop containing nucleotide triphosphate hydrolases"/>
    <property type="match status" value="1"/>
</dbReference>
<evidence type="ECO:0000259" key="10">
    <source>
        <dbReference type="PROSITE" id="PS50031"/>
    </source>
</evidence>
<reference evidence="14" key="1">
    <citation type="submission" date="2014-09" db="EMBL/GenBank/DDBJ databases">
        <authorList>
            <person name="Sharma Rahul"/>
            <person name="Thines Marco"/>
        </authorList>
    </citation>
    <scope>NUCLEOTIDE SEQUENCE [LARGE SCALE GENOMIC DNA]</scope>
</reference>
<evidence type="ECO:0000256" key="1">
    <source>
        <dbReference type="ARBA" id="ARBA00004413"/>
    </source>
</evidence>
<dbReference type="GO" id="GO:0006897">
    <property type="term" value="P:endocytosis"/>
    <property type="evidence" value="ECO:0007669"/>
    <property type="project" value="TreeGrafter"/>
</dbReference>
<feature type="compositionally biased region" description="Polar residues" evidence="9">
    <location>
        <begin position="1"/>
        <end position="13"/>
    </location>
</feature>
<dbReference type="EMBL" id="CCYD01000409">
    <property type="protein sequence ID" value="CEG39199.1"/>
    <property type="molecule type" value="Genomic_DNA"/>
</dbReference>
<dbReference type="InterPro" id="IPR031692">
    <property type="entry name" value="EHD_N"/>
</dbReference>
<feature type="region of interest" description="Disordered" evidence="9">
    <location>
        <begin position="1"/>
        <end position="23"/>
    </location>
</feature>